<dbReference type="Proteomes" id="UP001153328">
    <property type="component" value="Unassembled WGS sequence"/>
</dbReference>
<proteinExistence type="predicted"/>
<feature type="region of interest" description="Disordered" evidence="1">
    <location>
        <begin position="1"/>
        <end position="62"/>
    </location>
</feature>
<dbReference type="EMBL" id="CAJVAX010000021">
    <property type="protein sequence ID" value="CAG7655894.1"/>
    <property type="molecule type" value="Genomic_DNA"/>
</dbReference>
<name>A0A9W4H6J7_9ACTN</name>
<keyword evidence="3" id="KW-1185">Reference proteome</keyword>
<dbReference type="AlphaFoldDB" id="A0A9W4H6J7"/>
<evidence type="ECO:0000256" key="1">
    <source>
        <dbReference type="SAM" id="MobiDB-lite"/>
    </source>
</evidence>
<gene>
    <name evidence="2" type="ORF">SBRY_70279</name>
</gene>
<organism evidence="2 3">
    <name type="scientific">Actinacidiphila bryophytorum</name>
    <dbReference type="NCBI Taxonomy" id="1436133"/>
    <lineage>
        <taxon>Bacteria</taxon>
        <taxon>Bacillati</taxon>
        <taxon>Actinomycetota</taxon>
        <taxon>Actinomycetes</taxon>
        <taxon>Kitasatosporales</taxon>
        <taxon>Streptomycetaceae</taxon>
        <taxon>Actinacidiphila</taxon>
    </lineage>
</organism>
<feature type="compositionally biased region" description="Basic and acidic residues" evidence="1">
    <location>
        <begin position="1"/>
        <end position="17"/>
    </location>
</feature>
<protein>
    <submittedName>
        <fullName evidence="2">Uncharacterized protein</fullName>
    </submittedName>
</protein>
<feature type="compositionally biased region" description="Low complexity" evidence="1">
    <location>
        <begin position="19"/>
        <end position="40"/>
    </location>
</feature>
<sequence length="82" mass="8380">MDRPAADHRQAGHRGDGPADGAAAAARPRIGVRPGRPARAVLDHHPHPAGGPRLRVSGAGPAAPAAVRLVRRDRAPRAMIGG</sequence>
<accession>A0A9W4H6J7</accession>
<comment type="caution">
    <text evidence="2">The sequence shown here is derived from an EMBL/GenBank/DDBJ whole genome shotgun (WGS) entry which is preliminary data.</text>
</comment>
<reference evidence="2" key="1">
    <citation type="submission" date="2021-06" db="EMBL/GenBank/DDBJ databases">
        <authorList>
            <person name="Arsene-Ploetze F."/>
        </authorList>
    </citation>
    <scope>NUCLEOTIDE SEQUENCE</scope>
    <source>
        <strain evidence="2">SBRY1</strain>
    </source>
</reference>
<evidence type="ECO:0000313" key="2">
    <source>
        <dbReference type="EMBL" id="CAG7655894.1"/>
    </source>
</evidence>
<evidence type="ECO:0000313" key="3">
    <source>
        <dbReference type="Proteomes" id="UP001153328"/>
    </source>
</evidence>